<dbReference type="EMBL" id="JAZHXI010000004">
    <property type="protein sequence ID" value="KAL2072121.1"/>
    <property type="molecule type" value="Genomic_DNA"/>
</dbReference>
<name>A0ABR4CSF4_9HELO</name>
<feature type="transmembrane region" description="Helical" evidence="1">
    <location>
        <begin position="102"/>
        <end position="123"/>
    </location>
</feature>
<keyword evidence="1" id="KW-0472">Membrane</keyword>
<accession>A0ABR4CSF4</accession>
<evidence type="ECO:0000256" key="1">
    <source>
        <dbReference type="SAM" id="Phobius"/>
    </source>
</evidence>
<evidence type="ECO:0008006" key="4">
    <source>
        <dbReference type="Google" id="ProtNLM"/>
    </source>
</evidence>
<keyword evidence="3" id="KW-1185">Reference proteome</keyword>
<organism evidence="2 3">
    <name type="scientific">Oculimacula yallundae</name>
    <dbReference type="NCBI Taxonomy" id="86028"/>
    <lineage>
        <taxon>Eukaryota</taxon>
        <taxon>Fungi</taxon>
        <taxon>Dikarya</taxon>
        <taxon>Ascomycota</taxon>
        <taxon>Pezizomycotina</taxon>
        <taxon>Leotiomycetes</taxon>
        <taxon>Helotiales</taxon>
        <taxon>Ploettnerulaceae</taxon>
        <taxon>Oculimacula</taxon>
    </lineage>
</organism>
<sequence>MASSRPPLQGLDIELAGDGTLNLREQGKGREGEDMTSKVRGSRFEVPSHRIASHPSSIHHPSIHTPTDRPTLTILSPSPSTPLASLFFIYRQYSGTSANPTVIILLLLRVFCISLAVDSFLFLLVQRSILLFSIFPCFFSPATLLHTLNSKGGLPRSLLAEPHLRSYAIPHLHV</sequence>
<gene>
    <name evidence="2" type="ORF">VTL71DRAFT_11464</name>
</gene>
<dbReference type="Proteomes" id="UP001595075">
    <property type="component" value="Unassembled WGS sequence"/>
</dbReference>
<keyword evidence="1" id="KW-1133">Transmembrane helix</keyword>
<feature type="transmembrane region" description="Helical" evidence="1">
    <location>
        <begin position="129"/>
        <end position="148"/>
    </location>
</feature>
<comment type="caution">
    <text evidence="2">The sequence shown here is derived from an EMBL/GenBank/DDBJ whole genome shotgun (WGS) entry which is preliminary data.</text>
</comment>
<keyword evidence="1" id="KW-0812">Transmembrane</keyword>
<evidence type="ECO:0000313" key="3">
    <source>
        <dbReference type="Proteomes" id="UP001595075"/>
    </source>
</evidence>
<proteinExistence type="predicted"/>
<reference evidence="2 3" key="1">
    <citation type="journal article" date="2024" name="Commun. Biol.">
        <title>Comparative genomic analysis of thermophilic fungi reveals convergent evolutionary adaptations and gene losses.</title>
        <authorList>
            <person name="Steindorff A.S."/>
            <person name="Aguilar-Pontes M.V."/>
            <person name="Robinson A.J."/>
            <person name="Andreopoulos B."/>
            <person name="LaButti K."/>
            <person name="Kuo A."/>
            <person name="Mondo S."/>
            <person name="Riley R."/>
            <person name="Otillar R."/>
            <person name="Haridas S."/>
            <person name="Lipzen A."/>
            <person name="Grimwood J."/>
            <person name="Schmutz J."/>
            <person name="Clum A."/>
            <person name="Reid I.D."/>
            <person name="Moisan M.C."/>
            <person name="Butler G."/>
            <person name="Nguyen T.T.M."/>
            <person name="Dewar K."/>
            <person name="Conant G."/>
            <person name="Drula E."/>
            <person name="Henrissat B."/>
            <person name="Hansel C."/>
            <person name="Singer S."/>
            <person name="Hutchinson M.I."/>
            <person name="de Vries R.P."/>
            <person name="Natvig D.O."/>
            <person name="Powell A.J."/>
            <person name="Tsang A."/>
            <person name="Grigoriev I.V."/>
        </authorList>
    </citation>
    <scope>NUCLEOTIDE SEQUENCE [LARGE SCALE GENOMIC DNA]</scope>
    <source>
        <strain evidence="2 3">CBS 494.80</strain>
    </source>
</reference>
<protein>
    <recommendedName>
        <fullName evidence="4">Transmembrane protein</fullName>
    </recommendedName>
</protein>
<evidence type="ECO:0000313" key="2">
    <source>
        <dbReference type="EMBL" id="KAL2072121.1"/>
    </source>
</evidence>